<name>A0AAF0BIG3_9LACT</name>
<dbReference type="RefSeq" id="WP_271735340.1">
    <property type="nucleotide sequence ID" value="NZ_CP116590.1"/>
</dbReference>
<feature type="domain" description="YopX protein" evidence="1">
    <location>
        <begin position="5"/>
        <end position="141"/>
    </location>
</feature>
<proteinExistence type="predicted"/>
<dbReference type="EMBL" id="CP116590">
    <property type="protein sequence ID" value="WCG37067.1"/>
    <property type="molecule type" value="Genomic_DNA"/>
</dbReference>
<evidence type="ECO:0000313" key="3">
    <source>
        <dbReference type="Proteomes" id="UP001179483"/>
    </source>
</evidence>
<dbReference type="Pfam" id="PF09643">
    <property type="entry name" value="YopX"/>
    <property type="match status" value="1"/>
</dbReference>
<evidence type="ECO:0000313" key="2">
    <source>
        <dbReference type="EMBL" id="WCG37067.1"/>
    </source>
</evidence>
<protein>
    <submittedName>
        <fullName evidence="2">YopX family protein</fullName>
    </submittedName>
</protein>
<organism evidence="2 3">
    <name type="scientific">Aerococcus urinaeequi</name>
    <dbReference type="NCBI Taxonomy" id="51665"/>
    <lineage>
        <taxon>Bacteria</taxon>
        <taxon>Bacillati</taxon>
        <taxon>Bacillota</taxon>
        <taxon>Bacilli</taxon>
        <taxon>Lactobacillales</taxon>
        <taxon>Aerococcaceae</taxon>
        <taxon>Aerococcus</taxon>
    </lineage>
</organism>
<gene>
    <name evidence="2" type="ORF">PML80_05950</name>
</gene>
<dbReference type="Proteomes" id="UP001179483">
    <property type="component" value="Chromosome"/>
</dbReference>
<dbReference type="AlphaFoldDB" id="A0AAF0BIG3"/>
<dbReference type="InterPro" id="IPR019096">
    <property type="entry name" value="YopX_protein"/>
</dbReference>
<dbReference type="SUPFAM" id="SSF159006">
    <property type="entry name" value="YopX-like"/>
    <property type="match status" value="1"/>
</dbReference>
<dbReference type="InterPro" id="IPR010024">
    <property type="entry name" value="CHP16711"/>
</dbReference>
<dbReference type="NCBIfam" id="TIGR01671">
    <property type="entry name" value="phage_TIGR01671"/>
    <property type="match status" value="1"/>
</dbReference>
<reference evidence="2" key="1">
    <citation type="submission" date="2023-01" db="EMBL/GenBank/DDBJ databases">
        <title>Oxazolidinone resistance genes in florfenicol resistant enterococci from beef cattle and veal calves at slaughter.</title>
        <authorList>
            <person name="Biggel M."/>
        </authorList>
    </citation>
    <scope>NUCLEOTIDE SEQUENCE</scope>
    <source>
        <strain evidence="2">K79-1</strain>
    </source>
</reference>
<dbReference type="InterPro" id="IPR023385">
    <property type="entry name" value="YopX-like_C"/>
</dbReference>
<dbReference type="Gene3D" id="2.30.30.290">
    <property type="entry name" value="YopX-like domains"/>
    <property type="match status" value="1"/>
</dbReference>
<evidence type="ECO:0000259" key="1">
    <source>
        <dbReference type="Pfam" id="PF09643"/>
    </source>
</evidence>
<sequence length="142" mass="16719">MRDIKFRLWNLKNKYMFSNDNEELLLNIDGSSLWGHKIHYYDGTDLLEIDDFEIMQYTGLKDMNDVEIFEGDIVKRTYLFDGSFGKTHIGEVVYDKEYARYVISKPQKYTEPKTEDLGNTLSSRSTYEVIGNIHNNPELLED</sequence>
<accession>A0AAF0BIG3</accession>